<dbReference type="InterPro" id="IPR010920">
    <property type="entry name" value="LSM_dom_sf"/>
</dbReference>
<accession>A0A4P7L628</accession>
<name>A0A4P7L628_9BURK</name>
<dbReference type="RefSeq" id="WP_135703262.1">
    <property type="nucleotide sequence ID" value="NZ_CP038634.1"/>
</dbReference>
<dbReference type="KEGG" id="cox:E0W60_05375"/>
<dbReference type="OrthoDB" id="8965621at2"/>
<sequence>MKKKEIRPKRSTRKDLQYQHLAAQSANRAPVVVYLSNGTRLQGIVLATDNYMVLLGRRLDDPQPTIVYKQAICLVTPLDTPVVGIDPAIAAEFVPIYIPRTRKGR</sequence>
<dbReference type="AlphaFoldDB" id="A0A4P7L628"/>
<keyword evidence="1" id="KW-0694">RNA-binding</keyword>
<proteinExistence type="predicted"/>
<evidence type="ECO:0000313" key="3">
    <source>
        <dbReference type="EMBL" id="QBY50615.1"/>
    </source>
</evidence>
<dbReference type="PANTHER" id="PTHR34772">
    <property type="entry name" value="RNA-BINDING PROTEIN HFQ"/>
    <property type="match status" value="1"/>
</dbReference>
<dbReference type="Gene3D" id="2.30.30.100">
    <property type="match status" value="1"/>
</dbReference>
<dbReference type="STRING" id="1349762.GCA_001592245_00962"/>
<protein>
    <submittedName>
        <fullName evidence="3">RNA-binding protein hfq</fullName>
    </submittedName>
</protein>
<dbReference type="GO" id="GO:0006355">
    <property type="term" value="P:regulation of DNA-templated transcription"/>
    <property type="evidence" value="ECO:0007669"/>
    <property type="project" value="InterPro"/>
</dbReference>
<dbReference type="InterPro" id="IPR005001">
    <property type="entry name" value="Hfq"/>
</dbReference>
<dbReference type="SUPFAM" id="SSF50182">
    <property type="entry name" value="Sm-like ribonucleoproteins"/>
    <property type="match status" value="1"/>
</dbReference>
<dbReference type="GO" id="GO:0005829">
    <property type="term" value="C:cytosol"/>
    <property type="evidence" value="ECO:0007669"/>
    <property type="project" value="TreeGrafter"/>
</dbReference>
<keyword evidence="2" id="KW-0346">Stress response</keyword>
<evidence type="ECO:0000256" key="1">
    <source>
        <dbReference type="ARBA" id="ARBA00022884"/>
    </source>
</evidence>
<organism evidence="3 4">
    <name type="scientific">Cupriavidus oxalaticus</name>
    <dbReference type="NCBI Taxonomy" id="96344"/>
    <lineage>
        <taxon>Bacteria</taxon>
        <taxon>Pseudomonadati</taxon>
        <taxon>Pseudomonadota</taxon>
        <taxon>Betaproteobacteria</taxon>
        <taxon>Burkholderiales</taxon>
        <taxon>Burkholderiaceae</taxon>
        <taxon>Cupriavidus</taxon>
    </lineage>
</organism>
<dbReference type="Pfam" id="PF17209">
    <property type="entry name" value="Hfq"/>
    <property type="match status" value="1"/>
</dbReference>
<evidence type="ECO:0000256" key="2">
    <source>
        <dbReference type="ARBA" id="ARBA00023016"/>
    </source>
</evidence>
<dbReference type="PANTHER" id="PTHR34772:SF1">
    <property type="entry name" value="RNA-BINDING PROTEIN HFQ"/>
    <property type="match status" value="1"/>
</dbReference>
<dbReference type="EMBL" id="CP038634">
    <property type="protein sequence ID" value="QBY50615.1"/>
    <property type="molecule type" value="Genomic_DNA"/>
</dbReference>
<evidence type="ECO:0000313" key="4">
    <source>
        <dbReference type="Proteomes" id="UP000295294"/>
    </source>
</evidence>
<reference evidence="3 4" key="1">
    <citation type="submission" date="2019-03" db="EMBL/GenBank/DDBJ databases">
        <title>Efficiently degradation of phenoxyalkanoic acid herbicides by Cupriavidus oxalaticus strain X32.</title>
        <authorList>
            <person name="Sheng X."/>
        </authorList>
    </citation>
    <scope>NUCLEOTIDE SEQUENCE [LARGE SCALE GENOMIC DNA]</scope>
    <source>
        <strain evidence="3 4">X32</strain>
    </source>
</reference>
<dbReference type="Proteomes" id="UP000295294">
    <property type="component" value="Chromosome 1"/>
</dbReference>
<dbReference type="GO" id="GO:0043487">
    <property type="term" value="P:regulation of RNA stability"/>
    <property type="evidence" value="ECO:0007669"/>
    <property type="project" value="TreeGrafter"/>
</dbReference>
<dbReference type="GO" id="GO:0003723">
    <property type="term" value="F:RNA binding"/>
    <property type="evidence" value="ECO:0007669"/>
    <property type="project" value="UniProtKB-KW"/>
</dbReference>
<gene>
    <name evidence="3" type="ORF">E0W60_05375</name>
</gene>
<dbReference type="GO" id="GO:0045974">
    <property type="term" value="P:regulation of translation, ncRNA-mediated"/>
    <property type="evidence" value="ECO:0007669"/>
    <property type="project" value="TreeGrafter"/>
</dbReference>